<evidence type="ECO:0008006" key="3">
    <source>
        <dbReference type="Google" id="ProtNLM"/>
    </source>
</evidence>
<dbReference type="GO" id="GO:0003676">
    <property type="term" value="F:nucleic acid binding"/>
    <property type="evidence" value="ECO:0007669"/>
    <property type="project" value="InterPro"/>
</dbReference>
<evidence type="ECO:0000313" key="1">
    <source>
        <dbReference type="EMBL" id="KAG9458334.1"/>
    </source>
</evidence>
<name>A0AAV7FCN8_ARIFI</name>
<evidence type="ECO:0000313" key="2">
    <source>
        <dbReference type="Proteomes" id="UP000825729"/>
    </source>
</evidence>
<reference evidence="1 2" key="1">
    <citation type="submission" date="2021-07" db="EMBL/GenBank/DDBJ databases">
        <title>The Aristolochia fimbriata genome: insights into angiosperm evolution, floral development and chemical biosynthesis.</title>
        <authorList>
            <person name="Jiao Y."/>
        </authorList>
    </citation>
    <scope>NUCLEOTIDE SEQUENCE [LARGE SCALE GENOMIC DNA]</scope>
    <source>
        <strain evidence="1">IBCAS-2021</strain>
        <tissue evidence="1">Leaf</tissue>
    </source>
</reference>
<dbReference type="AlphaFoldDB" id="A0AAV7FCN8"/>
<dbReference type="InterPro" id="IPR036397">
    <property type="entry name" value="RNaseH_sf"/>
</dbReference>
<dbReference type="Gene3D" id="3.30.420.10">
    <property type="entry name" value="Ribonuclease H-like superfamily/Ribonuclease H"/>
    <property type="match status" value="1"/>
</dbReference>
<sequence length="173" mass="20050">MVVEMEIPQLEVYNNSALMIKDIMGEFEVKKIELVPFWNHTGNLLAKIPQASLRYIQHTRNGPAEALAGITASLRKRKKRWKKRRSRSPSQSVKMKQQIGANQFQNFFDKARSRKIYGHESTSVRRLQGMSLLTTYYTGGRMKDYSSDACPNKKDDKCKRRHMRVSVVCIKPD</sequence>
<comment type="caution">
    <text evidence="1">The sequence shown here is derived from an EMBL/GenBank/DDBJ whole genome shotgun (WGS) entry which is preliminary data.</text>
</comment>
<gene>
    <name evidence="1" type="ORF">H6P81_002842</name>
</gene>
<keyword evidence="2" id="KW-1185">Reference proteome</keyword>
<accession>A0AAV7FCN8</accession>
<organism evidence="1 2">
    <name type="scientific">Aristolochia fimbriata</name>
    <name type="common">White veined hardy Dutchman's pipe vine</name>
    <dbReference type="NCBI Taxonomy" id="158543"/>
    <lineage>
        <taxon>Eukaryota</taxon>
        <taxon>Viridiplantae</taxon>
        <taxon>Streptophyta</taxon>
        <taxon>Embryophyta</taxon>
        <taxon>Tracheophyta</taxon>
        <taxon>Spermatophyta</taxon>
        <taxon>Magnoliopsida</taxon>
        <taxon>Magnoliidae</taxon>
        <taxon>Piperales</taxon>
        <taxon>Aristolochiaceae</taxon>
        <taxon>Aristolochia</taxon>
    </lineage>
</organism>
<protein>
    <recommendedName>
        <fullName evidence="3">RNase H type-1 domain-containing protein</fullName>
    </recommendedName>
</protein>
<dbReference type="EMBL" id="JAINDJ010000002">
    <property type="protein sequence ID" value="KAG9458334.1"/>
    <property type="molecule type" value="Genomic_DNA"/>
</dbReference>
<proteinExistence type="predicted"/>
<dbReference type="Proteomes" id="UP000825729">
    <property type="component" value="Unassembled WGS sequence"/>
</dbReference>